<dbReference type="GO" id="GO:0016020">
    <property type="term" value="C:membrane"/>
    <property type="evidence" value="ECO:0007669"/>
    <property type="project" value="InterPro"/>
</dbReference>
<dbReference type="Gene3D" id="1.20.120.1220">
    <property type="match status" value="1"/>
</dbReference>
<evidence type="ECO:0000256" key="1">
    <source>
        <dbReference type="SAM" id="Phobius"/>
    </source>
</evidence>
<name>A0A370N130_9BURK</name>
<dbReference type="EMBL" id="QHKS01000024">
    <property type="protein sequence ID" value="RDJ99316.1"/>
    <property type="molecule type" value="Genomic_DNA"/>
</dbReference>
<sequence>MLYAAKSAACLVLASLAVGDIRSRRLPTRAVLLVACLYGIDAAVAGVSIASLAEHLGAAAIGFALFALLFRFGWMGGGDVKLAAAVFLWAGPAYAWPVFFIVSCGGLVLGLTALIMGLVHRHATQSAPAPTQPASSCSVPYGVPLAFGGIAAIWLPVLNSL</sequence>
<keyword evidence="1" id="KW-1133">Transmembrane helix</keyword>
<dbReference type="Pfam" id="PF01478">
    <property type="entry name" value="Peptidase_A24"/>
    <property type="match status" value="1"/>
</dbReference>
<comment type="caution">
    <text evidence="3">The sequence shown here is derived from an EMBL/GenBank/DDBJ whole genome shotgun (WGS) entry which is preliminary data.</text>
</comment>
<evidence type="ECO:0000313" key="3">
    <source>
        <dbReference type="EMBL" id="RDJ99316.1"/>
    </source>
</evidence>
<dbReference type="RefSeq" id="WP_115106378.1">
    <property type="nucleotide sequence ID" value="NZ_QHKS01000024.1"/>
</dbReference>
<dbReference type="Proteomes" id="UP000254875">
    <property type="component" value="Unassembled WGS sequence"/>
</dbReference>
<keyword evidence="1" id="KW-0472">Membrane</keyword>
<feature type="transmembrane region" description="Helical" evidence="1">
    <location>
        <begin position="56"/>
        <end position="74"/>
    </location>
</feature>
<feature type="transmembrane region" description="Helical" evidence="1">
    <location>
        <begin position="29"/>
        <end position="49"/>
    </location>
</feature>
<protein>
    <submittedName>
        <fullName evidence="3">Peptidase A24</fullName>
    </submittedName>
</protein>
<dbReference type="InterPro" id="IPR000045">
    <property type="entry name" value="Prepilin_IV_endopep_pep"/>
</dbReference>
<dbReference type="OrthoDB" id="9113591at2"/>
<gene>
    <name evidence="3" type="ORF">DLM46_29240</name>
</gene>
<keyword evidence="4" id="KW-1185">Reference proteome</keyword>
<dbReference type="AlphaFoldDB" id="A0A370N130"/>
<reference evidence="4" key="1">
    <citation type="submission" date="2018-05" db="EMBL/GenBank/DDBJ databases">
        <authorList>
            <person name="Feng T."/>
        </authorList>
    </citation>
    <scope>NUCLEOTIDE SEQUENCE [LARGE SCALE GENOMIC DNA]</scope>
    <source>
        <strain evidence="4">S27</strain>
    </source>
</reference>
<feature type="domain" description="Prepilin type IV endopeptidase peptidase" evidence="2">
    <location>
        <begin position="9"/>
        <end position="111"/>
    </location>
</feature>
<organism evidence="3 4">
    <name type="scientific">Paraburkholderia lacunae</name>
    <dbReference type="NCBI Taxonomy" id="2211104"/>
    <lineage>
        <taxon>Bacteria</taxon>
        <taxon>Pseudomonadati</taxon>
        <taxon>Pseudomonadota</taxon>
        <taxon>Betaproteobacteria</taxon>
        <taxon>Burkholderiales</taxon>
        <taxon>Burkholderiaceae</taxon>
        <taxon>Paraburkholderia</taxon>
    </lineage>
</organism>
<keyword evidence="1" id="KW-0812">Transmembrane</keyword>
<feature type="transmembrane region" description="Helical" evidence="1">
    <location>
        <begin position="94"/>
        <end position="119"/>
    </location>
</feature>
<accession>A0A370N130</accession>
<dbReference type="GO" id="GO:0004190">
    <property type="term" value="F:aspartic-type endopeptidase activity"/>
    <property type="evidence" value="ECO:0007669"/>
    <property type="project" value="InterPro"/>
</dbReference>
<evidence type="ECO:0000259" key="2">
    <source>
        <dbReference type="Pfam" id="PF01478"/>
    </source>
</evidence>
<proteinExistence type="predicted"/>
<feature type="transmembrane region" description="Helical" evidence="1">
    <location>
        <begin position="139"/>
        <end position="157"/>
    </location>
</feature>
<evidence type="ECO:0000313" key="4">
    <source>
        <dbReference type="Proteomes" id="UP000254875"/>
    </source>
</evidence>